<evidence type="ECO:0000313" key="6">
    <source>
        <dbReference type="Proteomes" id="UP001174677"/>
    </source>
</evidence>
<dbReference type="SMART" id="SM01340">
    <property type="entry name" value="DNA_mis_repair"/>
    <property type="match status" value="1"/>
</dbReference>
<name>A0ABQ9KR39_HEVBR</name>
<sequence length="1199" mass="135705">MGSIKPLPVDVRNLMRSGIILFDLTRVVEELVFNSLDAGATKVSVYVGVGTCYVKVVDDGCGISRDGLVLLGERHVTSKLHHLADMHAAKRSFGFRGEALASISDVSLLEIISKARGRPNGYRKVLKGSKSLYLGVNEDRKDVGTTVVVRDLFYNQPVRRKYLQSSIKKVLDSVKKCVLRIALVHSTVCFKVVDIESENELLCTRPSSALSLLMSHFGFNDSSFLRELNFSDSVLKLSGYISSPCDSLTVKAFQYVYINSQFVCKGPIHKLLNHLATRFECLDPWKANSMHQKGKRYKTQAYPAYILNLSCPLALYDLTFEPSKTYVEFKDWIPILNFIENCIQQLWMENMNYGESLGHVTDIGRKGETWKEDFLDADLSKNPRCATKKCEIQKHKSSHLHSHFKMQNKEVDSIYSEESAKIQRQQFCMNISEFKEPETGMEFLCHGDYSMQSWNGSLSKHVYTVAQKSDDHLLTSVGNSLLPDDYFLENRFTARERFNNHEEGNILGLEWENQPPRITSVEINESSGSEFSLECHKFGNYLEFSKNKGKPFLQGCSSQTSLMLDSSLFSSEDLEYPIDGFRTKRRRVCIDENVDILKIDASNDILDIYPGTLQQHEASCSQKFPSHCIGIDMPVDFDSLSRASTNSFSLHGKVFAEEKAWAVEQFPDDNAHEWRAGLCEMTNHWLDAGSQEREGNHSYKMASKSSSKDNFISSTLLELKDYADTTRDISKFLQGHNVNDESSLEHSNTKICKIDWLPLDLPFRGCKSDKKYESQENQFGCQDWKQDHFPKEPPRRSRSAPPFYRHKTRFISLSRHSMMTEGNVQFFHDGRTSTETDDLKHPHLQPNYAEDSVICTGPNVKNGQGIMLDVKDIKQDENFRHLQYLQSHDSPVEGLTPEEIQYSTDYGTKWRNGCFQIANNNALHNIDNQHNILDISSGFLHLAGNSLVPESLHRNCLEDAKVLQQVDKKFIPIVAGGTLAVIDQHAADERIRLEELRLKVISGEAKTVTYLDAEKELILPEMVYQLLHSYAEQIRDWGWICNIEAQASSSFKINLNVLHQQPTVVTLLAVPCILGVNLSDSDLLEFLQQLADTDGSSTMPPSVLRVLNFKACRGAIMFGDSLLPSECALIVEELKQTSLCFQCAHGRPTTAPIVNLEELHKQIAKLGVLDDGSSKLWHGLCRQELSFERAAERLSTARG</sequence>
<dbReference type="InterPro" id="IPR038973">
    <property type="entry name" value="MutL/Mlh/Pms-like"/>
</dbReference>
<dbReference type="PANTHER" id="PTHR10073">
    <property type="entry name" value="DNA MISMATCH REPAIR PROTEIN MLH, PMS, MUTL"/>
    <property type="match status" value="1"/>
</dbReference>
<dbReference type="EMBL" id="JARPOI010000016">
    <property type="protein sequence ID" value="KAJ9146860.1"/>
    <property type="molecule type" value="Genomic_DNA"/>
</dbReference>
<dbReference type="Pfam" id="PF01119">
    <property type="entry name" value="DNA_mis_repair"/>
    <property type="match status" value="1"/>
</dbReference>
<dbReference type="Gene3D" id="3.30.230.10">
    <property type="match status" value="1"/>
</dbReference>
<dbReference type="Gene3D" id="3.30.565.10">
    <property type="entry name" value="Histidine kinase-like ATPase, C-terminal domain"/>
    <property type="match status" value="1"/>
</dbReference>
<keyword evidence="6" id="KW-1185">Reference proteome</keyword>
<keyword evidence="2" id="KW-0227">DNA damage</keyword>
<evidence type="ECO:0000256" key="1">
    <source>
        <dbReference type="ARBA" id="ARBA00006082"/>
    </source>
</evidence>
<dbReference type="SUPFAM" id="SSF118116">
    <property type="entry name" value="DNA mismatch repair protein MutL"/>
    <property type="match status" value="1"/>
</dbReference>
<dbReference type="Gene3D" id="3.30.1540.20">
    <property type="entry name" value="MutL, C-terminal domain, dimerisation subdomain"/>
    <property type="match status" value="2"/>
</dbReference>
<dbReference type="Proteomes" id="UP001174677">
    <property type="component" value="Chromosome 16"/>
</dbReference>
<protein>
    <recommendedName>
        <fullName evidence="7">MutL C-terminal dimerisation domain-containing protein</fullName>
    </recommendedName>
</protein>
<dbReference type="InterPro" id="IPR020568">
    <property type="entry name" value="Ribosomal_Su5_D2-typ_SF"/>
</dbReference>
<dbReference type="InterPro" id="IPR002099">
    <property type="entry name" value="MutL/Mlh/PMS"/>
</dbReference>
<comment type="similarity">
    <text evidence="1">Belongs to the DNA mismatch repair MutL/HexB family.</text>
</comment>
<organism evidence="5 6">
    <name type="scientific">Hevea brasiliensis</name>
    <name type="common">Para rubber tree</name>
    <name type="synonym">Siphonia brasiliensis</name>
    <dbReference type="NCBI Taxonomy" id="3981"/>
    <lineage>
        <taxon>Eukaryota</taxon>
        <taxon>Viridiplantae</taxon>
        <taxon>Streptophyta</taxon>
        <taxon>Embryophyta</taxon>
        <taxon>Tracheophyta</taxon>
        <taxon>Spermatophyta</taxon>
        <taxon>Magnoliopsida</taxon>
        <taxon>eudicotyledons</taxon>
        <taxon>Gunneridae</taxon>
        <taxon>Pentapetalae</taxon>
        <taxon>rosids</taxon>
        <taxon>fabids</taxon>
        <taxon>Malpighiales</taxon>
        <taxon>Euphorbiaceae</taxon>
        <taxon>Crotonoideae</taxon>
        <taxon>Micrandreae</taxon>
        <taxon>Hevea</taxon>
    </lineage>
</organism>
<evidence type="ECO:0000259" key="3">
    <source>
        <dbReference type="SMART" id="SM00853"/>
    </source>
</evidence>
<evidence type="ECO:0000256" key="2">
    <source>
        <dbReference type="ARBA" id="ARBA00022763"/>
    </source>
</evidence>
<dbReference type="InterPro" id="IPR036890">
    <property type="entry name" value="HATPase_C_sf"/>
</dbReference>
<dbReference type="InterPro" id="IPR013507">
    <property type="entry name" value="DNA_mismatch_S5_2-like"/>
</dbReference>
<evidence type="ECO:0000313" key="5">
    <source>
        <dbReference type="EMBL" id="KAJ9146860.1"/>
    </source>
</evidence>
<proteinExistence type="inferred from homology"/>
<dbReference type="InterPro" id="IPR014721">
    <property type="entry name" value="Ribsml_uS5_D2-typ_fold_subgr"/>
</dbReference>
<gene>
    <name evidence="5" type="ORF">P3X46_029078</name>
</gene>
<dbReference type="NCBIfam" id="TIGR00585">
    <property type="entry name" value="mutl"/>
    <property type="match status" value="1"/>
</dbReference>
<dbReference type="InterPro" id="IPR042120">
    <property type="entry name" value="MutL_C_dimsub"/>
</dbReference>
<dbReference type="SUPFAM" id="SSF55874">
    <property type="entry name" value="ATPase domain of HSP90 chaperone/DNA topoisomerase II/histidine kinase"/>
    <property type="match status" value="1"/>
</dbReference>
<dbReference type="Pfam" id="PF13589">
    <property type="entry name" value="HATPase_c_3"/>
    <property type="match status" value="1"/>
</dbReference>
<dbReference type="InterPro" id="IPR014762">
    <property type="entry name" value="DNA_mismatch_repair_CS"/>
</dbReference>
<dbReference type="SUPFAM" id="SSF54211">
    <property type="entry name" value="Ribosomal protein S5 domain 2-like"/>
    <property type="match status" value="1"/>
</dbReference>
<feature type="domain" description="MutL C-terminal dimerisation" evidence="3">
    <location>
        <begin position="962"/>
        <end position="1122"/>
    </location>
</feature>
<accession>A0ABQ9KR39</accession>
<dbReference type="PANTHER" id="PTHR10073:SF47">
    <property type="entry name" value="DNA MISMATCH REPAIR PROTEIN MLH3"/>
    <property type="match status" value="1"/>
</dbReference>
<dbReference type="InterPro" id="IPR037198">
    <property type="entry name" value="MutL_C_sf"/>
</dbReference>
<dbReference type="PROSITE" id="PS00058">
    <property type="entry name" value="DNA_MISMATCH_REPAIR_1"/>
    <property type="match status" value="1"/>
</dbReference>
<feature type="domain" description="DNA mismatch repair protein S5" evidence="4">
    <location>
        <begin position="213"/>
        <end position="348"/>
    </location>
</feature>
<reference evidence="5" key="1">
    <citation type="journal article" date="2023" name="Plant Biotechnol. J.">
        <title>Chromosome-level wild Hevea brasiliensis genome provides new tools for genomic-assisted breeding and valuable loci to elevate rubber yield.</title>
        <authorList>
            <person name="Cheng H."/>
            <person name="Song X."/>
            <person name="Hu Y."/>
            <person name="Wu T."/>
            <person name="Yang Q."/>
            <person name="An Z."/>
            <person name="Feng S."/>
            <person name="Deng Z."/>
            <person name="Wu W."/>
            <person name="Zeng X."/>
            <person name="Tu M."/>
            <person name="Wang X."/>
            <person name="Huang H."/>
        </authorList>
    </citation>
    <scope>NUCLEOTIDE SEQUENCE</scope>
    <source>
        <strain evidence="5">MT/VB/25A 57/8</strain>
    </source>
</reference>
<dbReference type="InterPro" id="IPR014790">
    <property type="entry name" value="MutL_C"/>
</dbReference>
<dbReference type="CDD" id="cd16926">
    <property type="entry name" value="HATPase_MutL-MLH-PMS-like"/>
    <property type="match status" value="1"/>
</dbReference>
<evidence type="ECO:0008006" key="7">
    <source>
        <dbReference type="Google" id="ProtNLM"/>
    </source>
</evidence>
<evidence type="ECO:0000259" key="4">
    <source>
        <dbReference type="SMART" id="SM01340"/>
    </source>
</evidence>
<comment type="caution">
    <text evidence="5">The sequence shown here is derived from an EMBL/GenBank/DDBJ whole genome shotgun (WGS) entry which is preliminary data.</text>
</comment>
<dbReference type="Pfam" id="PF08676">
    <property type="entry name" value="MutL_C"/>
    <property type="match status" value="1"/>
</dbReference>
<dbReference type="SMART" id="SM00853">
    <property type="entry name" value="MutL_C"/>
    <property type="match status" value="1"/>
</dbReference>